<dbReference type="WBParaSite" id="ES5_v2.g8620.t1">
    <property type="protein sequence ID" value="ES5_v2.g8620.t1"/>
    <property type="gene ID" value="ES5_v2.g8620"/>
</dbReference>
<evidence type="ECO:0000313" key="2">
    <source>
        <dbReference type="WBParaSite" id="ES5_v2.g8620.t1"/>
    </source>
</evidence>
<protein>
    <submittedName>
        <fullName evidence="2">MARVEL domain-containing protein</fullName>
    </submittedName>
</protein>
<evidence type="ECO:0000313" key="1">
    <source>
        <dbReference type="Proteomes" id="UP000887579"/>
    </source>
</evidence>
<dbReference type="Proteomes" id="UP000887579">
    <property type="component" value="Unplaced"/>
</dbReference>
<name>A0AC34GUY0_9BILA</name>
<accession>A0AC34GUY0</accession>
<sequence>MNVIKKLIPQTNPRPQNYHHYVCFGNMHVKFATFIIIIIRLCITVLSAYYFMTGHVFYRHKLDIIYDCIELLVLIFLIIGYIKEDSKLTWPYMAIEFTWLILVLIIYAISITAIISPARFSGWWTYQDKIVSESSKIRKYAFRTCIEAAIAAALCAFEISILLACNRYFDDEKARKKDLRERPIILNQDGPDGGAQHQNSAIIDMEPVLNTTTVSVNQQPQNRGFANPNFSLVDSDDENDHDHDWHSKDRKANILA</sequence>
<organism evidence="1 2">
    <name type="scientific">Panagrolaimus sp. ES5</name>
    <dbReference type="NCBI Taxonomy" id="591445"/>
    <lineage>
        <taxon>Eukaryota</taxon>
        <taxon>Metazoa</taxon>
        <taxon>Ecdysozoa</taxon>
        <taxon>Nematoda</taxon>
        <taxon>Chromadorea</taxon>
        <taxon>Rhabditida</taxon>
        <taxon>Tylenchina</taxon>
        <taxon>Panagrolaimomorpha</taxon>
        <taxon>Panagrolaimoidea</taxon>
        <taxon>Panagrolaimidae</taxon>
        <taxon>Panagrolaimus</taxon>
    </lineage>
</organism>
<proteinExistence type="predicted"/>
<reference evidence="2" key="1">
    <citation type="submission" date="2022-11" db="UniProtKB">
        <authorList>
            <consortium name="WormBaseParasite"/>
        </authorList>
    </citation>
    <scope>IDENTIFICATION</scope>
</reference>